<name>A0A0E9SMZ1_ANGAN</name>
<protein>
    <submittedName>
        <fullName evidence="1">Uncharacterized protein</fullName>
    </submittedName>
</protein>
<dbReference type="AlphaFoldDB" id="A0A0E9SMZ1"/>
<evidence type="ECO:0000313" key="1">
    <source>
        <dbReference type="EMBL" id="JAH42607.1"/>
    </source>
</evidence>
<proteinExistence type="predicted"/>
<accession>A0A0E9SMZ1</accession>
<organism evidence="1">
    <name type="scientific">Anguilla anguilla</name>
    <name type="common">European freshwater eel</name>
    <name type="synonym">Muraena anguilla</name>
    <dbReference type="NCBI Taxonomy" id="7936"/>
    <lineage>
        <taxon>Eukaryota</taxon>
        <taxon>Metazoa</taxon>
        <taxon>Chordata</taxon>
        <taxon>Craniata</taxon>
        <taxon>Vertebrata</taxon>
        <taxon>Euteleostomi</taxon>
        <taxon>Actinopterygii</taxon>
        <taxon>Neopterygii</taxon>
        <taxon>Teleostei</taxon>
        <taxon>Anguilliformes</taxon>
        <taxon>Anguillidae</taxon>
        <taxon>Anguilla</taxon>
    </lineage>
</organism>
<reference evidence="1" key="1">
    <citation type="submission" date="2014-11" db="EMBL/GenBank/DDBJ databases">
        <authorList>
            <person name="Amaro Gonzalez C."/>
        </authorList>
    </citation>
    <scope>NUCLEOTIDE SEQUENCE</scope>
</reference>
<dbReference type="EMBL" id="GBXM01065970">
    <property type="protein sequence ID" value="JAH42607.1"/>
    <property type="molecule type" value="Transcribed_RNA"/>
</dbReference>
<sequence length="25" mass="3087">MLQERYWYDNFSYELLNVFEGGLSL</sequence>
<reference evidence="1" key="2">
    <citation type="journal article" date="2015" name="Fish Shellfish Immunol.">
        <title>Early steps in the European eel (Anguilla anguilla)-Vibrio vulnificus interaction in the gills: Role of the RtxA13 toxin.</title>
        <authorList>
            <person name="Callol A."/>
            <person name="Pajuelo D."/>
            <person name="Ebbesson L."/>
            <person name="Teles M."/>
            <person name="MacKenzie S."/>
            <person name="Amaro C."/>
        </authorList>
    </citation>
    <scope>NUCLEOTIDE SEQUENCE</scope>
</reference>